<dbReference type="Gene3D" id="3.90.550.10">
    <property type="entry name" value="Spore Coat Polysaccharide Biosynthesis Protein SpsA, Chain A"/>
    <property type="match status" value="2"/>
</dbReference>
<dbReference type="SUPFAM" id="SSF53448">
    <property type="entry name" value="Nucleotide-diphospho-sugar transferases"/>
    <property type="match status" value="2"/>
</dbReference>
<dbReference type="Proteomes" id="UP000310168">
    <property type="component" value="Unassembled WGS sequence"/>
</dbReference>
<reference evidence="2 3" key="1">
    <citation type="journal article" date="2019" name="Anaerobe">
        <title>Brachyspira catarrhinii sp. nov., an anaerobic intestinal spirochaete isolated from vervet monkeys may have been misidentified as Brachyspira aalborgi in previous studies.</title>
        <authorList>
            <person name="Phillips N.D."/>
            <person name="La T."/>
            <person name="Hampson D.J."/>
        </authorList>
    </citation>
    <scope>NUCLEOTIDE SEQUENCE [LARGE SCALE GENOMIC DNA]</scope>
    <source>
        <strain evidence="2 3">Z12</strain>
    </source>
</reference>
<dbReference type="EMBL" id="SJDU01000077">
    <property type="protein sequence ID" value="TKZ35604.1"/>
    <property type="molecule type" value="Genomic_DNA"/>
</dbReference>
<dbReference type="CDD" id="cd00761">
    <property type="entry name" value="Glyco_tranf_GTA_type"/>
    <property type="match status" value="2"/>
</dbReference>
<protein>
    <submittedName>
        <fullName evidence="2">Glycosyltransferase family 2 protein</fullName>
    </submittedName>
</protein>
<dbReference type="PANTHER" id="PTHR22916:SF3">
    <property type="entry name" value="UDP-GLCNAC:BETAGAL BETA-1,3-N-ACETYLGLUCOSAMINYLTRANSFERASE-LIKE PROTEIN 1"/>
    <property type="match status" value="1"/>
</dbReference>
<evidence type="ECO:0000259" key="1">
    <source>
        <dbReference type="Pfam" id="PF00535"/>
    </source>
</evidence>
<feature type="domain" description="Glycosyltransferase 2-like" evidence="1">
    <location>
        <begin position="318"/>
        <end position="478"/>
    </location>
</feature>
<evidence type="ECO:0000313" key="2">
    <source>
        <dbReference type="EMBL" id="TKZ35604.1"/>
    </source>
</evidence>
<dbReference type="Pfam" id="PF00535">
    <property type="entry name" value="Glycos_transf_2"/>
    <property type="match status" value="2"/>
</dbReference>
<comment type="caution">
    <text evidence="2">The sequence shown here is derived from an EMBL/GenBank/DDBJ whole genome shotgun (WGS) entry which is preliminary data.</text>
</comment>
<sequence>MPLISIIVPVYNTEKYLPKCLDSVLNQNNENIEIIVVNDCSPNNCNEIVNDYIKKYDNIKLIENKNNLGLYNTRLVGIKEAKGKYVMHVDSDDYILPNSLNELIKIINEDDYDIIAFNCLIEDDKGNIYESPPQNKILQEKIIYDKNEMYEELFLGSLPESNATKVFKRELYSCLDYVNRNIVFQEDYLAIIRLIFSSKAIRLTSKECYIYYQRSESSTKFQNMNYKQRVKTLGDLIFVNENIVKFFKDENLNSYFSMIRHRENVYYNWIYNDMISNINDNEEKEIKDLIFKAFPLISPNLKILDRINKSSDNNCFISIIIPVFNTEKYLKRCLDSIVNQTFKDMEIILVDDCSSGNCYEIFEEYRKNNKNIRYVKNEKNLGSAWSRLNGLSYAKGEYIHFVDSDDWVFEDCYLKIYKYLGNKYDCLHFDGIYAYDDKTTKRIKFQISENTELIGKRKAFEDMFVNDSRRRTLWCRVFRKNICLKAAQYMPKSHLSVADDWILNLFALFFVKKYRSVSDIFYYYFQDNPNAMTAVVENKKDVKFSVDKLDNALRQTYDSYNGVVNFLEQNKVWEKYGALWQLYITRDIQYQFLNPYKNLENYLLDLQKENKEQYINESVKLFKLHYIKVSYLLKFIQSNLYKSNGGNINVLIYLIHKYKNSFKSFTQNIFHYLFSVNRNYDRITIYFLGFRITLKRNVKYE</sequence>
<dbReference type="PANTHER" id="PTHR22916">
    <property type="entry name" value="GLYCOSYLTRANSFERASE"/>
    <property type="match status" value="1"/>
</dbReference>
<gene>
    <name evidence="2" type="ORF">EZH24_04395</name>
</gene>
<name>A0ABY2TS61_9SPIR</name>
<dbReference type="InterPro" id="IPR029044">
    <property type="entry name" value="Nucleotide-diphossugar_trans"/>
</dbReference>
<proteinExistence type="predicted"/>
<keyword evidence="3" id="KW-1185">Reference proteome</keyword>
<feature type="domain" description="Glycosyltransferase 2-like" evidence="1">
    <location>
        <begin position="5"/>
        <end position="170"/>
    </location>
</feature>
<accession>A0ABY2TS61</accession>
<dbReference type="InterPro" id="IPR001173">
    <property type="entry name" value="Glyco_trans_2-like"/>
</dbReference>
<organism evidence="2 3">
    <name type="scientific">Brachyspira catarrhinii</name>
    <dbReference type="NCBI Taxonomy" id="2528966"/>
    <lineage>
        <taxon>Bacteria</taxon>
        <taxon>Pseudomonadati</taxon>
        <taxon>Spirochaetota</taxon>
        <taxon>Spirochaetia</taxon>
        <taxon>Brachyspirales</taxon>
        <taxon>Brachyspiraceae</taxon>
        <taxon>Brachyspira</taxon>
    </lineage>
</organism>
<evidence type="ECO:0000313" key="3">
    <source>
        <dbReference type="Proteomes" id="UP000310168"/>
    </source>
</evidence>
<dbReference type="RefSeq" id="WP_137997912.1">
    <property type="nucleotide sequence ID" value="NZ_SJDU01000077.1"/>
</dbReference>